<evidence type="ECO:0000313" key="2">
    <source>
        <dbReference type="EMBL" id="CAH1590905.1"/>
    </source>
</evidence>
<accession>A0AAU9QN74</accession>
<dbReference type="AlphaFoldDB" id="A0AAU9QN74"/>
<dbReference type="NCBIfam" id="TIGR02532">
    <property type="entry name" value="IV_pilin_GFxxxE"/>
    <property type="match status" value="1"/>
</dbReference>
<feature type="transmembrane region" description="Helical" evidence="1">
    <location>
        <begin position="12"/>
        <end position="33"/>
    </location>
</feature>
<gene>
    <name evidence="2" type="ORF">THF1A12_230025</name>
</gene>
<organism evidence="2 3">
    <name type="scientific">Vibrio jasicida</name>
    <dbReference type="NCBI Taxonomy" id="766224"/>
    <lineage>
        <taxon>Bacteria</taxon>
        <taxon>Pseudomonadati</taxon>
        <taxon>Pseudomonadota</taxon>
        <taxon>Gammaproteobacteria</taxon>
        <taxon>Vibrionales</taxon>
        <taxon>Vibrionaceae</taxon>
        <taxon>Vibrio</taxon>
    </lineage>
</organism>
<dbReference type="InterPro" id="IPR012902">
    <property type="entry name" value="N_methyl_site"/>
</dbReference>
<proteinExistence type="predicted"/>
<name>A0AAU9QN74_9VIBR</name>
<dbReference type="EMBL" id="CAKMUD010000076">
    <property type="protein sequence ID" value="CAH1590905.1"/>
    <property type="molecule type" value="Genomic_DNA"/>
</dbReference>
<dbReference type="Pfam" id="PF07963">
    <property type="entry name" value="N_methyl"/>
    <property type="match status" value="1"/>
</dbReference>
<keyword evidence="1" id="KW-1133">Transmembrane helix</keyword>
<keyword evidence="1" id="KW-0472">Membrane</keyword>
<evidence type="ECO:0000313" key="3">
    <source>
        <dbReference type="Proteomes" id="UP001295462"/>
    </source>
</evidence>
<reference evidence="2" key="1">
    <citation type="submission" date="2022-01" db="EMBL/GenBank/DDBJ databases">
        <authorList>
            <person name="Lagorce A."/>
        </authorList>
    </citation>
    <scope>NUCLEOTIDE SEQUENCE</scope>
    <source>
        <strain evidence="2">Th15_F1_A12</strain>
    </source>
</reference>
<comment type="caution">
    <text evidence="2">The sequence shown here is derived from an EMBL/GenBank/DDBJ whole genome shotgun (WGS) entry which is preliminary data.</text>
</comment>
<keyword evidence="1" id="KW-0812">Transmembrane</keyword>
<evidence type="ECO:0000256" key="1">
    <source>
        <dbReference type="SAM" id="Phobius"/>
    </source>
</evidence>
<protein>
    <submittedName>
        <fullName evidence="2">MSHA pilin protein MshD</fullName>
    </submittedName>
</protein>
<dbReference type="SUPFAM" id="SSF54523">
    <property type="entry name" value="Pili subunits"/>
    <property type="match status" value="1"/>
</dbReference>
<dbReference type="Proteomes" id="UP001295462">
    <property type="component" value="Unassembled WGS sequence"/>
</dbReference>
<sequence>MLMRKHIGMTLIEMIIAIVLMGIAMVAFTSFLVPQIRDSAMPHYQMRAAALGQGFMSQILARGFDQWSDFDGGVVRCGESSLNPHPDNLSNGCSATLGVDTKYGEISNNPSTFNDVDDYIGCWSTPTTVGQCQSVKRGSIADVLGKSGEDKYRNFRVEVGVAYDNLSAAKTTGITNYKKITITIFASNTQPLTLTAIRGNY</sequence>
<dbReference type="InterPro" id="IPR045584">
    <property type="entry name" value="Pilin-like"/>
</dbReference>